<protein>
    <submittedName>
        <fullName evidence="1">Sugar kinase of the NBD/HSP70 family, may contain an N-terminal HTH domain</fullName>
    </submittedName>
</protein>
<name>A0A1H8BLP9_9FIRM</name>
<keyword evidence="1" id="KW-0418">Kinase</keyword>
<dbReference type="OrthoDB" id="1837184at2"/>
<evidence type="ECO:0000313" key="1">
    <source>
        <dbReference type="EMBL" id="SEM82797.1"/>
    </source>
</evidence>
<dbReference type="RefSeq" id="WP_092753963.1">
    <property type="nucleotide sequence ID" value="NZ_FOCG01000001.1"/>
</dbReference>
<evidence type="ECO:0000313" key="2">
    <source>
        <dbReference type="Proteomes" id="UP000199158"/>
    </source>
</evidence>
<dbReference type="InterPro" id="IPR036390">
    <property type="entry name" value="WH_DNA-bd_sf"/>
</dbReference>
<dbReference type="AlphaFoldDB" id="A0A1H8BLP9"/>
<organism evidence="1 2">
    <name type="scientific">Hydrogenoanaerobacterium saccharovorans</name>
    <dbReference type="NCBI Taxonomy" id="474960"/>
    <lineage>
        <taxon>Bacteria</taxon>
        <taxon>Bacillati</taxon>
        <taxon>Bacillota</taxon>
        <taxon>Clostridia</taxon>
        <taxon>Eubacteriales</taxon>
        <taxon>Oscillospiraceae</taxon>
        <taxon>Hydrogenoanaerobacterium</taxon>
    </lineage>
</organism>
<dbReference type="InterPro" id="IPR036388">
    <property type="entry name" value="WH-like_DNA-bd_sf"/>
</dbReference>
<keyword evidence="2" id="KW-1185">Reference proteome</keyword>
<proteinExistence type="predicted"/>
<keyword evidence="1" id="KW-0808">Transferase</keyword>
<reference evidence="1 2" key="1">
    <citation type="submission" date="2016-10" db="EMBL/GenBank/DDBJ databases">
        <authorList>
            <person name="de Groot N.N."/>
        </authorList>
    </citation>
    <scope>NUCLEOTIDE SEQUENCE [LARGE SCALE GENOMIC DNA]</scope>
    <source>
        <strain evidence="1 2">CGMCC 1.5070</strain>
    </source>
</reference>
<sequence length="354" mass="38768">MKKSGLKDMKKINRTIIIENILKKGSMSRIELAQATELSPSTVSGLVGEMIQENLLAETGAQASTGGRSRIELSINNRYSNIGIVEIARNGAKFILFDMALNQKCVIVLSDNYISGNDLLIAITSAVFQCFNHEQLREGSMLGFGLLFQDDMQSGEFNVMYSTGFSSANISLREALITQFHLPVLEEYSQVYTLTNALHQNETLKNSAHIAIGSKVLVSITLAGEHLQLRDGRFSDITPLLSNANQEIPMLLEDKIGQTENSADMLANQTGFITILVDQLAVSISALCTLFPLETIFLSGKITKINGFVEAVFKRVQNAIYPLIAPKFDISSSEPANLATVLAENLRKNVLCSL</sequence>
<gene>
    <name evidence="1" type="ORF">SAMN05216180_1935</name>
</gene>
<dbReference type="SUPFAM" id="SSF46785">
    <property type="entry name" value="Winged helix' DNA-binding domain"/>
    <property type="match status" value="1"/>
</dbReference>
<dbReference type="Gene3D" id="1.10.10.10">
    <property type="entry name" value="Winged helix-like DNA-binding domain superfamily/Winged helix DNA-binding domain"/>
    <property type="match status" value="1"/>
</dbReference>
<dbReference type="GO" id="GO:0016301">
    <property type="term" value="F:kinase activity"/>
    <property type="evidence" value="ECO:0007669"/>
    <property type="project" value="UniProtKB-KW"/>
</dbReference>
<dbReference type="STRING" id="474960.SAMN05216180_1935"/>
<dbReference type="EMBL" id="FOCG01000001">
    <property type="protein sequence ID" value="SEM82797.1"/>
    <property type="molecule type" value="Genomic_DNA"/>
</dbReference>
<dbReference type="Proteomes" id="UP000199158">
    <property type="component" value="Unassembled WGS sequence"/>
</dbReference>
<accession>A0A1H8BLP9</accession>